<dbReference type="InterPro" id="IPR050596">
    <property type="entry name" value="AspAT/PAT-like"/>
</dbReference>
<keyword evidence="9" id="KW-1185">Reference proteome</keyword>
<organism evidence="8 9">
    <name type="scientific">Fusibacter paucivorans</name>
    <dbReference type="NCBI Taxonomy" id="76009"/>
    <lineage>
        <taxon>Bacteria</taxon>
        <taxon>Bacillati</taxon>
        <taxon>Bacillota</taxon>
        <taxon>Clostridia</taxon>
        <taxon>Eubacteriales</taxon>
        <taxon>Eubacteriales Family XII. Incertae Sedis</taxon>
        <taxon>Fusibacter</taxon>
    </lineage>
</organism>
<name>A0ABS5PNN3_9FIRM</name>
<evidence type="ECO:0000256" key="4">
    <source>
        <dbReference type="ARBA" id="ARBA00022679"/>
    </source>
</evidence>
<dbReference type="Gene3D" id="3.40.640.10">
    <property type="entry name" value="Type I PLP-dependent aspartate aminotransferase-like (Major domain)"/>
    <property type="match status" value="1"/>
</dbReference>
<feature type="domain" description="Aminotransferase class I/classII large" evidence="7">
    <location>
        <begin position="32"/>
        <end position="389"/>
    </location>
</feature>
<accession>A0ABS5PNN3</accession>
<dbReference type="SUPFAM" id="SSF53383">
    <property type="entry name" value="PLP-dependent transferases"/>
    <property type="match status" value="1"/>
</dbReference>
<keyword evidence="4 6" id="KW-0808">Transferase</keyword>
<dbReference type="Pfam" id="PF00155">
    <property type="entry name" value="Aminotran_1_2"/>
    <property type="match status" value="1"/>
</dbReference>
<evidence type="ECO:0000256" key="1">
    <source>
        <dbReference type="ARBA" id="ARBA00001933"/>
    </source>
</evidence>
<sequence>MKALSEKNAGIAASLTLAISAKAKQLQAQGIDVVSFGAGEPDFNTPENIRNAAIERINKGGNGYTPASGLLELKEAICRKLARDNGLEYTSKNIVVSNGAKHSLNNVLMAICNPGDEVLIPGPYWVSYYELVKLADGEPVIVETTAANDFTVTIETLNAALTPKTKAIMINSPNNPTGAVYSEALLRQIGDFAVENDLYIISDEIYEKLIYDEKHVSVASFSEAIKERTIVVNGLSKAYAMTGWRIGYTASNEAIAKIMSNIQSHATSNPNTIAQYAGIEALDGNQDTIETMRRAFDERRQYMVKTIAAMKGITCVNPKGAFYVMMDVSSFYGKKVNNLHIEDSLSFADALLETDRVAVIPGIAFGADQYVRLSYATSMDNIVEGLKRIETFIGKIEA</sequence>
<keyword evidence="5" id="KW-0663">Pyridoxal phosphate</keyword>
<evidence type="ECO:0000256" key="6">
    <source>
        <dbReference type="RuleBase" id="RU000481"/>
    </source>
</evidence>
<dbReference type="EC" id="2.6.1.-" evidence="6"/>
<dbReference type="PANTHER" id="PTHR46383:SF1">
    <property type="entry name" value="ASPARTATE AMINOTRANSFERASE"/>
    <property type="match status" value="1"/>
</dbReference>
<evidence type="ECO:0000256" key="2">
    <source>
        <dbReference type="ARBA" id="ARBA00007441"/>
    </source>
</evidence>
<dbReference type="InterPro" id="IPR004839">
    <property type="entry name" value="Aminotransferase_I/II_large"/>
</dbReference>
<dbReference type="PANTHER" id="PTHR46383">
    <property type="entry name" value="ASPARTATE AMINOTRANSFERASE"/>
    <property type="match status" value="1"/>
</dbReference>
<evidence type="ECO:0000313" key="9">
    <source>
        <dbReference type="Proteomes" id="UP000746471"/>
    </source>
</evidence>
<dbReference type="PROSITE" id="PS00105">
    <property type="entry name" value="AA_TRANSFER_CLASS_1"/>
    <property type="match status" value="1"/>
</dbReference>
<dbReference type="InterPro" id="IPR015422">
    <property type="entry name" value="PyrdxlP-dep_Trfase_small"/>
</dbReference>
<comment type="caution">
    <text evidence="8">The sequence shown here is derived from an EMBL/GenBank/DDBJ whole genome shotgun (WGS) entry which is preliminary data.</text>
</comment>
<evidence type="ECO:0000259" key="7">
    <source>
        <dbReference type="Pfam" id="PF00155"/>
    </source>
</evidence>
<proteinExistence type="inferred from homology"/>
<evidence type="ECO:0000256" key="5">
    <source>
        <dbReference type="ARBA" id="ARBA00022898"/>
    </source>
</evidence>
<comment type="similarity">
    <text evidence="2 6">Belongs to the class-I pyridoxal-phosphate-dependent aminotransferase family.</text>
</comment>
<dbReference type="InterPro" id="IPR015424">
    <property type="entry name" value="PyrdxlP-dep_Trfase"/>
</dbReference>
<protein>
    <recommendedName>
        <fullName evidence="6">Aminotransferase</fullName>
        <ecNumber evidence="6">2.6.1.-</ecNumber>
    </recommendedName>
</protein>
<dbReference type="Proteomes" id="UP000746471">
    <property type="component" value="Unassembled WGS sequence"/>
</dbReference>
<comment type="cofactor">
    <cofactor evidence="1 6">
        <name>pyridoxal 5'-phosphate</name>
        <dbReference type="ChEBI" id="CHEBI:597326"/>
    </cofactor>
</comment>
<dbReference type="RefSeq" id="WP_213236523.1">
    <property type="nucleotide sequence ID" value="NZ_JAHBCL010000012.1"/>
</dbReference>
<keyword evidence="3 6" id="KW-0032">Aminotransferase</keyword>
<gene>
    <name evidence="8" type="ORF">KHM83_08230</name>
</gene>
<reference evidence="8 9" key="1">
    <citation type="submission" date="2021-05" db="EMBL/GenBank/DDBJ databases">
        <title>Fusibacter ferrireducens sp. nov., an anaerobic, sulfur- and Fe-reducing bacterium isolated from the mangrove sediment.</title>
        <authorList>
            <person name="Qiu D."/>
        </authorList>
    </citation>
    <scope>NUCLEOTIDE SEQUENCE [LARGE SCALE GENOMIC DNA]</scope>
    <source>
        <strain evidence="8 9">DSM 12116</strain>
    </source>
</reference>
<dbReference type="InterPro" id="IPR015421">
    <property type="entry name" value="PyrdxlP-dep_Trfase_major"/>
</dbReference>
<dbReference type="CDD" id="cd00609">
    <property type="entry name" value="AAT_like"/>
    <property type="match status" value="1"/>
</dbReference>
<evidence type="ECO:0000313" key="8">
    <source>
        <dbReference type="EMBL" id="MBS7526661.1"/>
    </source>
</evidence>
<dbReference type="EMBL" id="JAHBCL010000012">
    <property type="protein sequence ID" value="MBS7526661.1"/>
    <property type="molecule type" value="Genomic_DNA"/>
</dbReference>
<evidence type="ECO:0000256" key="3">
    <source>
        <dbReference type="ARBA" id="ARBA00022576"/>
    </source>
</evidence>
<dbReference type="Gene3D" id="3.90.1150.10">
    <property type="entry name" value="Aspartate Aminotransferase, domain 1"/>
    <property type="match status" value="1"/>
</dbReference>
<dbReference type="GO" id="GO:0008483">
    <property type="term" value="F:transaminase activity"/>
    <property type="evidence" value="ECO:0007669"/>
    <property type="project" value="UniProtKB-KW"/>
</dbReference>
<dbReference type="InterPro" id="IPR004838">
    <property type="entry name" value="NHTrfase_class1_PyrdxlP-BS"/>
</dbReference>